<keyword evidence="4" id="KW-1185">Reference proteome</keyword>
<sequence length="215" mass="24663">MDKVITVITTPLYEAGLHQKTMYIALRDNATDAASELRPLQPVPSDNAKGDVDFYQEAEDKLDRLWRTKLGRYLYDYVVKEDLKKEGIRLPYSPDEIMLVSLPKHYTLWVHKKGNAADPRQDAYLHGSRFVNKFRSPAEFCHHLKWLLHGQPTKANGKPACDCRYCDGSRSQAEISQGFGAYHKRDHHGGGRSRGGGRTRAQESPIVVYKDYRKW</sequence>
<dbReference type="PANTHER" id="PTHR38046">
    <property type="entry name" value="CRYPTIC LOCI REGULATOR 2"/>
    <property type="match status" value="1"/>
</dbReference>
<evidence type="ECO:0000259" key="2">
    <source>
        <dbReference type="Pfam" id="PF16761"/>
    </source>
</evidence>
<feature type="compositionally biased region" description="Basic residues" evidence="1">
    <location>
        <begin position="182"/>
        <end position="197"/>
    </location>
</feature>
<gene>
    <name evidence="3" type="ORF">GSI_01860</name>
</gene>
<dbReference type="InterPro" id="IPR038986">
    <property type="entry name" value="Clr2"/>
</dbReference>
<comment type="caution">
    <text evidence="3">The sequence shown here is derived from an EMBL/GenBank/DDBJ whole genome shotgun (WGS) entry which is preliminary data.</text>
</comment>
<dbReference type="Proteomes" id="UP000230002">
    <property type="component" value="Unassembled WGS sequence"/>
</dbReference>
<dbReference type="GO" id="GO:0033553">
    <property type="term" value="C:rDNA heterochromatin"/>
    <property type="evidence" value="ECO:0007669"/>
    <property type="project" value="TreeGrafter"/>
</dbReference>
<dbReference type="EMBL" id="AYKW01000002">
    <property type="protein sequence ID" value="PIL36199.1"/>
    <property type="molecule type" value="Genomic_DNA"/>
</dbReference>
<reference evidence="3 4" key="1">
    <citation type="journal article" date="2015" name="Sci. Rep.">
        <title>Chromosome-level genome map provides insights into diverse defense mechanisms in the medicinal fungus Ganoderma sinense.</title>
        <authorList>
            <person name="Zhu Y."/>
            <person name="Xu J."/>
            <person name="Sun C."/>
            <person name="Zhou S."/>
            <person name="Xu H."/>
            <person name="Nelson D.R."/>
            <person name="Qian J."/>
            <person name="Song J."/>
            <person name="Luo H."/>
            <person name="Xiang L."/>
            <person name="Li Y."/>
            <person name="Xu Z."/>
            <person name="Ji A."/>
            <person name="Wang L."/>
            <person name="Lu S."/>
            <person name="Hayward A."/>
            <person name="Sun W."/>
            <person name="Li X."/>
            <person name="Schwartz D.C."/>
            <person name="Wang Y."/>
            <person name="Chen S."/>
        </authorList>
    </citation>
    <scope>NUCLEOTIDE SEQUENCE [LARGE SCALE GENOMIC DNA]</scope>
    <source>
        <strain evidence="3 4">ZZ0214-1</strain>
    </source>
</reference>
<evidence type="ECO:0000313" key="3">
    <source>
        <dbReference type="EMBL" id="PIL36199.1"/>
    </source>
</evidence>
<dbReference type="Pfam" id="PF16761">
    <property type="entry name" value="Clr2_transil"/>
    <property type="match status" value="1"/>
</dbReference>
<dbReference type="STRING" id="1077348.A0A2G8SR05"/>
<dbReference type="OrthoDB" id="2421327at2759"/>
<dbReference type="GO" id="GO:0030466">
    <property type="term" value="P:silent mating-type cassette heterochromatin formation"/>
    <property type="evidence" value="ECO:0007669"/>
    <property type="project" value="TreeGrafter"/>
</dbReference>
<dbReference type="PANTHER" id="PTHR38046:SF1">
    <property type="entry name" value="CRYPTIC LOCI REGULATOR 2"/>
    <property type="match status" value="1"/>
</dbReference>
<proteinExistence type="predicted"/>
<name>A0A2G8SR05_9APHY</name>
<feature type="region of interest" description="Disordered" evidence="1">
    <location>
        <begin position="182"/>
        <end position="203"/>
    </location>
</feature>
<protein>
    <recommendedName>
        <fullName evidence="2">Cryptic loci regulator 2 N-terminal domain-containing protein</fullName>
    </recommendedName>
</protein>
<dbReference type="InterPro" id="IPR031915">
    <property type="entry name" value="Clr2_N"/>
</dbReference>
<organism evidence="3 4">
    <name type="scientific">Ganoderma sinense ZZ0214-1</name>
    <dbReference type="NCBI Taxonomy" id="1077348"/>
    <lineage>
        <taxon>Eukaryota</taxon>
        <taxon>Fungi</taxon>
        <taxon>Dikarya</taxon>
        <taxon>Basidiomycota</taxon>
        <taxon>Agaricomycotina</taxon>
        <taxon>Agaricomycetes</taxon>
        <taxon>Polyporales</taxon>
        <taxon>Polyporaceae</taxon>
        <taxon>Ganoderma</taxon>
    </lineage>
</organism>
<accession>A0A2G8SR05</accession>
<dbReference type="GO" id="GO:0031934">
    <property type="term" value="C:mating-type region heterochromatin"/>
    <property type="evidence" value="ECO:0007669"/>
    <property type="project" value="TreeGrafter"/>
</dbReference>
<evidence type="ECO:0000256" key="1">
    <source>
        <dbReference type="SAM" id="MobiDB-lite"/>
    </source>
</evidence>
<feature type="domain" description="Cryptic loci regulator 2 N-terminal" evidence="2">
    <location>
        <begin position="98"/>
        <end position="166"/>
    </location>
</feature>
<dbReference type="AlphaFoldDB" id="A0A2G8SR05"/>
<evidence type="ECO:0000313" key="4">
    <source>
        <dbReference type="Proteomes" id="UP000230002"/>
    </source>
</evidence>
<dbReference type="GO" id="GO:0070824">
    <property type="term" value="C:SHREC complex"/>
    <property type="evidence" value="ECO:0007669"/>
    <property type="project" value="InterPro"/>
</dbReference>